<sequence>MPFERDVHRQVAALHVQCLDQGFLSSLGPAILTQLYRAIDESDDSVLLVEKDGDKVIGFVCGSSGMRPVYRQMLRHPVGLAGAGVPLLFKPRKVLGILEILRHGRKKSAGSALPDHELLSIALLPEARGSGRAAALYARLADHFRSRQIGAFRIVVGDALAPAHRFYQKMGATVAAKVEIHAGKGSTIYVQDLGNGAS</sequence>
<evidence type="ECO:0000313" key="2">
    <source>
        <dbReference type="EMBL" id="GHD05595.1"/>
    </source>
</evidence>
<dbReference type="PROSITE" id="PS51186">
    <property type="entry name" value="GNAT"/>
    <property type="match status" value="1"/>
</dbReference>
<dbReference type="Gene3D" id="3.40.630.30">
    <property type="match status" value="1"/>
</dbReference>
<dbReference type="SUPFAM" id="SSF55729">
    <property type="entry name" value="Acyl-CoA N-acyltransferases (Nat)"/>
    <property type="match status" value="1"/>
</dbReference>
<dbReference type="AlphaFoldDB" id="A0A8J3DKW9"/>
<evidence type="ECO:0000313" key="3">
    <source>
        <dbReference type="Proteomes" id="UP000630142"/>
    </source>
</evidence>
<proteinExistence type="predicted"/>
<dbReference type="RefSeq" id="WP_189500994.1">
    <property type="nucleotide sequence ID" value="NZ_BMZQ01000001.1"/>
</dbReference>
<comment type="caution">
    <text evidence="2">The sequence shown here is derived from an EMBL/GenBank/DDBJ whole genome shotgun (WGS) entry which is preliminary data.</text>
</comment>
<name>A0A8J3DKW9_9HYPH</name>
<evidence type="ECO:0000259" key="1">
    <source>
        <dbReference type="PROSITE" id="PS51186"/>
    </source>
</evidence>
<organism evidence="2 3">
    <name type="scientific">Tianweitania populi</name>
    <dbReference type="NCBI Taxonomy" id="1607949"/>
    <lineage>
        <taxon>Bacteria</taxon>
        <taxon>Pseudomonadati</taxon>
        <taxon>Pseudomonadota</taxon>
        <taxon>Alphaproteobacteria</taxon>
        <taxon>Hyphomicrobiales</taxon>
        <taxon>Phyllobacteriaceae</taxon>
        <taxon>Tianweitania</taxon>
    </lineage>
</organism>
<dbReference type="GO" id="GO:0016747">
    <property type="term" value="F:acyltransferase activity, transferring groups other than amino-acyl groups"/>
    <property type="evidence" value="ECO:0007669"/>
    <property type="project" value="InterPro"/>
</dbReference>
<gene>
    <name evidence="2" type="ORF">GCM10016234_01840</name>
</gene>
<reference evidence="2" key="1">
    <citation type="journal article" date="2014" name="Int. J. Syst. Evol. Microbiol.">
        <title>Complete genome sequence of Corynebacterium casei LMG S-19264T (=DSM 44701T), isolated from a smear-ripened cheese.</title>
        <authorList>
            <consortium name="US DOE Joint Genome Institute (JGI-PGF)"/>
            <person name="Walter F."/>
            <person name="Albersmeier A."/>
            <person name="Kalinowski J."/>
            <person name="Ruckert C."/>
        </authorList>
    </citation>
    <scope>NUCLEOTIDE SEQUENCE</scope>
    <source>
        <strain evidence="2">KCTC 42249</strain>
    </source>
</reference>
<protein>
    <recommendedName>
        <fullName evidence="1">N-acetyltransferase domain-containing protein</fullName>
    </recommendedName>
</protein>
<dbReference type="Proteomes" id="UP000630142">
    <property type="component" value="Unassembled WGS sequence"/>
</dbReference>
<reference evidence="2" key="2">
    <citation type="submission" date="2020-09" db="EMBL/GenBank/DDBJ databases">
        <authorList>
            <person name="Sun Q."/>
            <person name="Kim S."/>
        </authorList>
    </citation>
    <scope>NUCLEOTIDE SEQUENCE</scope>
    <source>
        <strain evidence="2">KCTC 42249</strain>
    </source>
</reference>
<dbReference type="Pfam" id="PF00583">
    <property type="entry name" value="Acetyltransf_1"/>
    <property type="match status" value="1"/>
</dbReference>
<dbReference type="EMBL" id="BMZQ01000001">
    <property type="protein sequence ID" value="GHD05595.1"/>
    <property type="molecule type" value="Genomic_DNA"/>
</dbReference>
<dbReference type="InterPro" id="IPR000182">
    <property type="entry name" value="GNAT_dom"/>
</dbReference>
<dbReference type="InterPro" id="IPR016181">
    <property type="entry name" value="Acyl_CoA_acyltransferase"/>
</dbReference>
<accession>A0A8J3DKW9</accession>
<feature type="domain" description="N-acetyltransferase" evidence="1">
    <location>
        <begin position="1"/>
        <end position="194"/>
    </location>
</feature>
<keyword evidence="3" id="KW-1185">Reference proteome</keyword>